<dbReference type="STRING" id="166423.A0A0N0BJ31"/>
<reference evidence="10 11" key="1">
    <citation type="submission" date="2015-07" db="EMBL/GenBank/DDBJ databases">
        <title>The genome of Melipona quadrifasciata.</title>
        <authorList>
            <person name="Pan H."/>
            <person name="Kapheim K."/>
        </authorList>
    </citation>
    <scope>NUCLEOTIDE SEQUENCE [LARGE SCALE GENOMIC DNA]</scope>
    <source>
        <strain evidence="10">0111107301</strain>
        <tissue evidence="10">Whole body</tissue>
    </source>
</reference>
<dbReference type="InterPro" id="IPR007110">
    <property type="entry name" value="Ig-like_dom"/>
</dbReference>
<evidence type="ECO:0000256" key="4">
    <source>
        <dbReference type="ARBA" id="ARBA00022777"/>
    </source>
</evidence>
<evidence type="ECO:0000256" key="1">
    <source>
        <dbReference type="ARBA" id="ARBA00022527"/>
    </source>
</evidence>
<evidence type="ECO:0000259" key="8">
    <source>
        <dbReference type="PROSITE" id="PS50011"/>
    </source>
</evidence>
<dbReference type="GO" id="GO:0004674">
    <property type="term" value="F:protein serine/threonine kinase activity"/>
    <property type="evidence" value="ECO:0007669"/>
    <property type="project" value="UniProtKB-KW"/>
</dbReference>
<accession>A0A0N0BJ31</accession>
<feature type="domain" description="Protein kinase" evidence="8">
    <location>
        <begin position="320"/>
        <end position="574"/>
    </location>
</feature>
<dbReference type="SMART" id="SM00220">
    <property type="entry name" value="S_TKc"/>
    <property type="match status" value="1"/>
</dbReference>
<sequence>KTNEEWRNEMAGAATSKTLATAMAVAATGTATATTTSVLHRPRAGAMDQDSSQTQSSPSKGRLNFLEGFRTTLRPRSPVRNNSIPIVPGSRVRLTADWGKLHAGEELEIFGVDGPGLIVCPVIGKKEEFWIPASLVPNSSISRAWSFRPRRIDSESSGESVHLPQDVHAEENGPPAILTIPCSIRATAGGVARLVLEVRRVERALVRWRKEGQRCDIVEGTDRYRLFRTNDSLCLEIAPCLPSDSGVYHCYVQRETGSCSAKIPLRIIGIDTTNAWYDTIECDRMRANGLTVNESSSIVALPNLKRSTNDVEIEQFAGKYVELEQLGTGRFAKVCCAREKGFDREVALKQISRSKQPLSLTRAEYDLLRSIRHDNIVRAFALFEDTPQPDIDTIVLELVKGSTLFAYLGQQVEYTEATVAKYTGQLLSALQWLHSRKQAHLDLKPENILVDNETDVVKLIDFGEAIRAVPLDEVVPPVDLEFAAPELVLGKPTGSYTDMWAIGVFLYVLLSGLSPFLDDSIEETTANILKCDFCFPDEYFKEISTDVKHLLETLLRLRGEDRATARLALTSPWFKVIATIKIISSR</sequence>
<gene>
    <name evidence="10" type="ORF">WN51_07919</name>
</gene>
<dbReference type="Pfam" id="PF00069">
    <property type="entry name" value="Pkinase"/>
    <property type="match status" value="1"/>
</dbReference>
<evidence type="ECO:0000313" key="10">
    <source>
        <dbReference type="EMBL" id="KOX78512.1"/>
    </source>
</evidence>
<keyword evidence="11" id="KW-1185">Reference proteome</keyword>
<evidence type="ECO:0000256" key="5">
    <source>
        <dbReference type="ARBA" id="ARBA00022840"/>
    </source>
</evidence>
<dbReference type="SUPFAM" id="SSF56112">
    <property type="entry name" value="Protein kinase-like (PK-like)"/>
    <property type="match status" value="1"/>
</dbReference>
<dbReference type="Gene3D" id="2.60.40.10">
    <property type="entry name" value="Immunoglobulins"/>
    <property type="match status" value="1"/>
</dbReference>
<keyword evidence="3 6" id="KW-0547">Nucleotide-binding</keyword>
<dbReference type="PROSITE" id="PS00107">
    <property type="entry name" value="PROTEIN_KINASE_ATP"/>
    <property type="match status" value="1"/>
</dbReference>
<dbReference type="GO" id="GO:0035556">
    <property type="term" value="P:intracellular signal transduction"/>
    <property type="evidence" value="ECO:0007669"/>
    <property type="project" value="TreeGrafter"/>
</dbReference>
<protein>
    <submittedName>
        <fullName evidence="10">Triple functional domain protein</fullName>
    </submittedName>
</protein>
<dbReference type="GO" id="GO:0043065">
    <property type="term" value="P:positive regulation of apoptotic process"/>
    <property type="evidence" value="ECO:0007669"/>
    <property type="project" value="TreeGrafter"/>
</dbReference>
<name>A0A0N0BJ31_9HYME</name>
<proteinExistence type="predicted"/>
<dbReference type="Proteomes" id="UP000053105">
    <property type="component" value="Unassembled WGS sequence"/>
</dbReference>
<dbReference type="Gene3D" id="1.10.510.10">
    <property type="entry name" value="Transferase(Phosphotransferase) domain 1"/>
    <property type="match status" value="1"/>
</dbReference>
<dbReference type="InterPro" id="IPR017441">
    <property type="entry name" value="Protein_kinase_ATP_BS"/>
</dbReference>
<dbReference type="GO" id="GO:0005524">
    <property type="term" value="F:ATP binding"/>
    <property type="evidence" value="ECO:0007669"/>
    <property type="project" value="UniProtKB-UniRule"/>
</dbReference>
<dbReference type="InterPro" id="IPR011009">
    <property type="entry name" value="Kinase-like_dom_sf"/>
</dbReference>
<feature type="binding site" evidence="6">
    <location>
        <position position="349"/>
    </location>
    <ligand>
        <name>ATP</name>
        <dbReference type="ChEBI" id="CHEBI:30616"/>
    </ligand>
</feature>
<evidence type="ECO:0000256" key="3">
    <source>
        <dbReference type="ARBA" id="ARBA00022741"/>
    </source>
</evidence>
<dbReference type="PROSITE" id="PS50835">
    <property type="entry name" value="IG_LIKE"/>
    <property type="match status" value="1"/>
</dbReference>
<dbReference type="PROSITE" id="PS50011">
    <property type="entry name" value="PROTEIN_KINASE_DOM"/>
    <property type="match status" value="1"/>
</dbReference>
<feature type="region of interest" description="Disordered" evidence="7">
    <location>
        <begin position="32"/>
        <end position="63"/>
    </location>
</feature>
<evidence type="ECO:0000259" key="9">
    <source>
        <dbReference type="PROSITE" id="PS50835"/>
    </source>
</evidence>
<dbReference type="AlphaFoldDB" id="A0A0N0BJ31"/>
<dbReference type="GO" id="GO:0005634">
    <property type="term" value="C:nucleus"/>
    <property type="evidence" value="ECO:0007669"/>
    <property type="project" value="TreeGrafter"/>
</dbReference>
<dbReference type="Pfam" id="PF07679">
    <property type="entry name" value="I-set"/>
    <property type="match status" value="1"/>
</dbReference>
<dbReference type="InterPro" id="IPR013783">
    <property type="entry name" value="Ig-like_fold"/>
</dbReference>
<organism evidence="10 11">
    <name type="scientific">Melipona quadrifasciata</name>
    <dbReference type="NCBI Taxonomy" id="166423"/>
    <lineage>
        <taxon>Eukaryota</taxon>
        <taxon>Metazoa</taxon>
        <taxon>Ecdysozoa</taxon>
        <taxon>Arthropoda</taxon>
        <taxon>Hexapoda</taxon>
        <taxon>Insecta</taxon>
        <taxon>Pterygota</taxon>
        <taxon>Neoptera</taxon>
        <taxon>Endopterygota</taxon>
        <taxon>Hymenoptera</taxon>
        <taxon>Apocrita</taxon>
        <taxon>Aculeata</taxon>
        <taxon>Apoidea</taxon>
        <taxon>Anthophila</taxon>
        <taxon>Apidae</taxon>
        <taxon>Melipona</taxon>
    </lineage>
</organism>
<feature type="non-terminal residue" evidence="10">
    <location>
        <position position="1"/>
    </location>
</feature>
<keyword evidence="1" id="KW-0723">Serine/threonine-protein kinase</keyword>
<dbReference type="PANTHER" id="PTHR24342:SF21">
    <property type="entry name" value="TRIO RHO GUANINE NUCLEOTIDE EXCHANGE FACTOR"/>
    <property type="match status" value="1"/>
</dbReference>
<dbReference type="InterPro" id="IPR013098">
    <property type="entry name" value="Ig_I-set"/>
</dbReference>
<evidence type="ECO:0000256" key="7">
    <source>
        <dbReference type="SAM" id="MobiDB-lite"/>
    </source>
</evidence>
<evidence type="ECO:0000256" key="6">
    <source>
        <dbReference type="PROSITE-ProRule" id="PRU10141"/>
    </source>
</evidence>
<keyword evidence="2" id="KW-0808">Transferase</keyword>
<feature type="compositionally biased region" description="Low complexity" evidence="7">
    <location>
        <begin position="48"/>
        <end position="59"/>
    </location>
</feature>
<evidence type="ECO:0000313" key="11">
    <source>
        <dbReference type="Proteomes" id="UP000053105"/>
    </source>
</evidence>
<keyword evidence="4" id="KW-0418">Kinase</keyword>
<keyword evidence="5 6" id="KW-0067">ATP-binding</keyword>
<dbReference type="InterPro" id="IPR000719">
    <property type="entry name" value="Prot_kinase_dom"/>
</dbReference>
<dbReference type="InterPro" id="IPR036179">
    <property type="entry name" value="Ig-like_dom_sf"/>
</dbReference>
<dbReference type="EMBL" id="KQ435724">
    <property type="protein sequence ID" value="KOX78512.1"/>
    <property type="molecule type" value="Genomic_DNA"/>
</dbReference>
<dbReference type="SUPFAM" id="SSF48726">
    <property type="entry name" value="Immunoglobulin"/>
    <property type="match status" value="1"/>
</dbReference>
<evidence type="ECO:0000256" key="2">
    <source>
        <dbReference type="ARBA" id="ARBA00022679"/>
    </source>
</evidence>
<dbReference type="PANTHER" id="PTHR24342">
    <property type="entry name" value="SERINE/THREONINE-PROTEIN KINASE 17"/>
    <property type="match status" value="1"/>
</dbReference>
<dbReference type="OrthoDB" id="10256089at2759"/>
<feature type="domain" description="Ig-like" evidence="9">
    <location>
        <begin position="149"/>
        <end position="266"/>
    </location>
</feature>